<dbReference type="NCBIfam" id="TIGR03704">
    <property type="entry name" value="PrmC_rel_meth"/>
    <property type="match status" value="1"/>
</dbReference>
<keyword evidence="5" id="KW-1185">Reference proteome</keyword>
<dbReference type="GO" id="GO:0008276">
    <property type="term" value="F:protein methyltransferase activity"/>
    <property type="evidence" value="ECO:0007669"/>
    <property type="project" value="InterPro"/>
</dbReference>
<comment type="caution">
    <text evidence="4">The sequence shown here is derived from an EMBL/GenBank/DDBJ whole genome shotgun (WGS) entry which is preliminary data.</text>
</comment>
<dbReference type="GO" id="GO:0032259">
    <property type="term" value="P:methylation"/>
    <property type="evidence" value="ECO:0007669"/>
    <property type="project" value="UniProtKB-KW"/>
</dbReference>
<dbReference type="NCBIfam" id="TIGR00536">
    <property type="entry name" value="hemK_fam"/>
    <property type="match status" value="1"/>
</dbReference>
<dbReference type="PANTHER" id="PTHR18895">
    <property type="entry name" value="HEMK METHYLTRANSFERASE"/>
    <property type="match status" value="1"/>
</dbReference>
<dbReference type="Pfam" id="PF06325">
    <property type="entry name" value="PrmA"/>
    <property type="match status" value="1"/>
</dbReference>
<dbReference type="InterPro" id="IPR004556">
    <property type="entry name" value="HemK-like"/>
</dbReference>
<proteinExistence type="predicted"/>
<evidence type="ECO:0000313" key="5">
    <source>
        <dbReference type="Proteomes" id="UP000192591"/>
    </source>
</evidence>
<dbReference type="CDD" id="cd02440">
    <property type="entry name" value="AdoMet_MTases"/>
    <property type="match status" value="1"/>
</dbReference>
<dbReference type="SUPFAM" id="SSF53335">
    <property type="entry name" value="S-adenosyl-L-methionine-dependent methyltransferases"/>
    <property type="match status" value="1"/>
</dbReference>
<dbReference type="InterPro" id="IPR022446">
    <property type="entry name" value="MeTrfrase_put"/>
</dbReference>
<dbReference type="STRING" id="1962155.B1813_01110"/>
<dbReference type="InterPro" id="IPR029063">
    <property type="entry name" value="SAM-dependent_MTases_sf"/>
</dbReference>
<dbReference type="InterPro" id="IPR050320">
    <property type="entry name" value="N5-glutamine_MTase"/>
</dbReference>
<keyword evidence="2 4" id="KW-0808">Transferase</keyword>
<keyword evidence="3" id="KW-0949">S-adenosyl-L-methionine</keyword>
<name>A0A1V9ADM6_SACPI</name>
<evidence type="ECO:0000256" key="1">
    <source>
        <dbReference type="ARBA" id="ARBA00022603"/>
    </source>
</evidence>
<dbReference type="Gene3D" id="3.40.50.150">
    <property type="entry name" value="Vaccinia Virus protein VP39"/>
    <property type="match status" value="1"/>
</dbReference>
<protein>
    <submittedName>
        <fullName evidence="4">Methyltransferase</fullName>
    </submittedName>
</protein>
<sequence>MAMSRARPELDGDLVARLRAAGCVFAEDEARLLGQATSDSALRAVLVARRLAGEPLEHVLGWVAFGGRRLMVEPGVFVPRRRTEFLADQARALVRDGAVVVDLCCGSGAVAAAAADAARVRLYAADIDPVAVACARRNLAGTGAVVAEGDLDAPLPRSLRRRVDVLVANVPYVPSGAVASMPPEAREHEPRGTLDGGADGLDMVRRLVGAAPRWLASGGSVLFEIGADQAASAAEAVRCAGLVPQVRHCDEREATVVVGTTTD</sequence>
<evidence type="ECO:0000313" key="4">
    <source>
        <dbReference type="EMBL" id="OQO95128.1"/>
    </source>
</evidence>
<evidence type="ECO:0000256" key="2">
    <source>
        <dbReference type="ARBA" id="ARBA00022679"/>
    </source>
</evidence>
<keyword evidence="1 4" id="KW-0489">Methyltransferase</keyword>
<dbReference type="Proteomes" id="UP000192591">
    <property type="component" value="Unassembled WGS sequence"/>
</dbReference>
<dbReference type="EMBL" id="MWIH01000002">
    <property type="protein sequence ID" value="OQO95128.1"/>
    <property type="molecule type" value="Genomic_DNA"/>
</dbReference>
<dbReference type="PANTHER" id="PTHR18895:SF74">
    <property type="entry name" value="MTRF1L RELEASE FACTOR GLUTAMINE METHYLTRANSFERASE"/>
    <property type="match status" value="1"/>
</dbReference>
<reference evidence="4 5" key="1">
    <citation type="submission" date="2017-02" db="EMBL/GenBank/DDBJ databases">
        <title>Draft genome of Saccharomonospora sp. 154.</title>
        <authorList>
            <person name="Alonso-Carmona G.S."/>
            <person name="De La Haba R."/>
            <person name="Vera-Gargallo B."/>
            <person name="Sandoval-Trujillo A.H."/>
            <person name="Ramirez-Duran N."/>
            <person name="Ventosa A."/>
        </authorList>
    </citation>
    <scope>NUCLEOTIDE SEQUENCE [LARGE SCALE GENOMIC DNA]</scope>
    <source>
        <strain evidence="4 5">LRS4.154</strain>
    </source>
</reference>
<dbReference type="AlphaFoldDB" id="A0A1V9ADM6"/>
<organism evidence="4 5">
    <name type="scientific">Saccharomonospora piscinae</name>
    <dbReference type="NCBI Taxonomy" id="687388"/>
    <lineage>
        <taxon>Bacteria</taxon>
        <taxon>Bacillati</taxon>
        <taxon>Actinomycetota</taxon>
        <taxon>Actinomycetes</taxon>
        <taxon>Pseudonocardiales</taxon>
        <taxon>Pseudonocardiaceae</taxon>
        <taxon>Saccharomonospora</taxon>
    </lineage>
</organism>
<evidence type="ECO:0000256" key="3">
    <source>
        <dbReference type="ARBA" id="ARBA00022691"/>
    </source>
</evidence>
<gene>
    <name evidence="4" type="ORF">B1813_01110</name>
</gene>
<accession>A0A1V9ADM6</accession>